<evidence type="ECO:0000313" key="1">
    <source>
        <dbReference type="EMBL" id="CAE8597358.1"/>
    </source>
</evidence>
<keyword evidence="2" id="KW-1185">Reference proteome</keyword>
<sequence>METGNASTGGESCRKRLNGTHFQATQLGTNRGLDHIVVSAVTSTSLYWPVHAFRDFDSACVKLAVWQLCFVAAEQTETAIVHATVTYFFEIARWSGALRFPGPNFVVPVSL</sequence>
<gene>
    <name evidence="1" type="ORF">PGLA1383_LOCUS15803</name>
</gene>
<organism evidence="1 2">
    <name type="scientific">Polarella glacialis</name>
    <name type="common">Dinoflagellate</name>
    <dbReference type="NCBI Taxonomy" id="89957"/>
    <lineage>
        <taxon>Eukaryota</taxon>
        <taxon>Sar</taxon>
        <taxon>Alveolata</taxon>
        <taxon>Dinophyceae</taxon>
        <taxon>Suessiales</taxon>
        <taxon>Suessiaceae</taxon>
        <taxon>Polarella</taxon>
    </lineage>
</organism>
<evidence type="ECO:0000313" key="2">
    <source>
        <dbReference type="Proteomes" id="UP000654075"/>
    </source>
</evidence>
<name>A0A813EI78_POLGL</name>
<dbReference type="EMBL" id="CAJNNV010009409">
    <property type="protein sequence ID" value="CAE8597358.1"/>
    <property type="molecule type" value="Genomic_DNA"/>
</dbReference>
<proteinExistence type="predicted"/>
<reference evidence="1" key="1">
    <citation type="submission" date="2021-02" db="EMBL/GenBank/DDBJ databases">
        <authorList>
            <person name="Dougan E. K."/>
            <person name="Rhodes N."/>
            <person name="Thang M."/>
            <person name="Chan C."/>
        </authorList>
    </citation>
    <scope>NUCLEOTIDE SEQUENCE</scope>
</reference>
<dbReference type="AlphaFoldDB" id="A0A813EI78"/>
<comment type="caution">
    <text evidence="1">The sequence shown here is derived from an EMBL/GenBank/DDBJ whole genome shotgun (WGS) entry which is preliminary data.</text>
</comment>
<protein>
    <submittedName>
        <fullName evidence="1">Uncharacterized protein</fullName>
    </submittedName>
</protein>
<accession>A0A813EI78</accession>
<dbReference type="Proteomes" id="UP000654075">
    <property type="component" value="Unassembled WGS sequence"/>
</dbReference>